<comment type="subcellular location">
    <subcellularLocation>
        <location evidence="1">Cell inner membrane</location>
        <topology evidence="1">Multi-pass membrane protein</topology>
    </subcellularLocation>
    <subcellularLocation>
        <location evidence="12">Cell membrane</location>
        <topology evidence="12">Multi-pass membrane protein</topology>
    </subcellularLocation>
</comment>
<dbReference type="Proteomes" id="UP000016223">
    <property type="component" value="Chromosome 1"/>
</dbReference>
<evidence type="ECO:0000256" key="5">
    <source>
        <dbReference type="ARBA" id="ARBA00022692"/>
    </source>
</evidence>
<evidence type="ECO:0000256" key="6">
    <source>
        <dbReference type="ARBA" id="ARBA00022970"/>
    </source>
</evidence>
<keyword evidence="6" id="KW-0029">Amino-acid transport</keyword>
<dbReference type="OrthoDB" id="9771188at2"/>
<evidence type="ECO:0000259" key="13">
    <source>
        <dbReference type="PROSITE" id="PS50928"/>
    </source>
</evidence>
<dbReference type="InterPro" id="IPR010065">
    <property type="entry name" value="AA_ABC_transptr_permease_3TM"/>
</dbReference>
<evidence type="ECO:0000256" key="7">
    <source>
        <dbReference type="ARBA" id="ARBA00022989"/>
    </source>
</evidence>
<dbReference type="GO" id="GO:0022857">
    <property type="term" value="F:transmembrane transporter activity"/>
    <property type="evidence" value="ECO:0007669"/>
    <property type="project" value="InterPro"/>
</dbReference>
<evidence type="ECO:0000313" key="15">
    <source>
        <dbReference type="Proteomes" id="UP000016223"/>
    </source>
</evidence>
<dbReference type="EMBL" id="CP003911">
    <property type="protein sequence ID" value="AGU49351.1"/>
    <property type="molecule type" value="Genomic_DNA"/>
</dbReference>
<feature type="transmembrane region" description="Helical" evidence="12">
    <location>
        <begin position="200"/>
        <end position="222"/>
    </location>
</feature>
<evidence type="ECO:0000256" key="1">
    <source>
        <dbReference type="ARBA" id="ARBA00004429"/>
    </source>
</evidence>
<dbReference type="GO" id="GO:0006865">
    <property type="term" value="P:amino acid transport"/>
    <property type="evidence" value="ECO:0007669"/>
    <property type="project" value="UniProtKB-KW"/>
</dbReference>
<evidence type="ECO:0000256" key="8">
    <source>
        <dbReference type="ARBA" id="ARBA00023136"/>
    </source>
</evidence>
<dbReference type="PATRIC" id="fig|1246301.3.peg.2277"/>
<reference evidence="14 15" key="1">
    <citation type="submission" date="2012-10" db="EMBL/GenBank/DDBJ databases">
        <title>Genome sequence of Variovorax paradoxus B4.</title>
        <authorList>
            <person name="Schuldes J."/>
            <person name="Brandt U."/>
            <person name="Hiessl S."/>
            <person name="Wuebbeler J.H."/>
            <person name="Thuermer A."/>
            <person name="Steinbuechel A."/>
            <person name="Daniel R."/>
        </authorList>
    </citation>
    <scope>NUCLEOTIDE SEQUENCE [LARGE SCALE GENOMIC DNA]</scope>
    <source>
        <strain evidence="14 15">B4</strain>
    </source>
</reference>
<keyword evidence="3 12" id="KW-0813">Transport</keyword>
<protein>
    <recommendedName>
        <fullName evidence="11">Glutamate/aspartate import permease protein GltK</fullName>
    </recommendedName>
</protein>
<organism evidence="14 15">
    <name type="scientific">Variovorax paradoxus B4</name>
    <dbReference type="NCBI Taxonomy" id="1246301"/>
    <lineage>
        <taxon>Bacteria</taxon>
        <taxon>Pseudomonadati</taxon>
        <taxon>Pseudomonadota</taxon>
        <taxon>Betaproteobacteria</taxon>
        <taxon>Burkholderiales</taxon>
        <taxon>Comamonadaceae</taxon>
        <taxon>Variovorax</taxon>
    </lineage>
</organism>
<dbReference type="PROSITE" id="PS50928">
    <property type="entry name" value="ABC_TM1"/>
    <property type="match status" value="1"/>
</dbReference>
<evidence type="ECO:0000313" key="14">
    <source>
        <dbReference type="EMBL" id="AGU49351.1"/>
    </source>
</evidence>
<evidence type="ECO:0000256" key="3">
    <source>
        <dbReference type="ARBA" id="ARBA00022448"/>
    </source>
</evidence>
<dbReference type="FunFam" id="1.10.3720.10:FF:000006">
    <property type="entry name" value="Glutamate/aspartate ABC transporter, permease protein GltK"/>
    <property type="match status" value="1"/>
</dbReference>
<evidence type="ECO:0000256" key="2">
    <source>
        <dbReference type="ARBA" id="ARBA00010072"/>
    </source>
</evidence>
<dbReference type="InterPro" id="IPR035906">
    <property type="entry name" value="MetI-like_sf"/>
</dbReference>
<accession>T1XA39</accession>
<evidence type="ECO:0000256" key="11">
    <source>
        <dbReference type="ARBA" id="ARBA00073645"/>
    </source>
</evidence>
<dbReference type="AlphaFoldDB" id="T1XA39"/>
<evidence type="ECO:0000256" key="9">
    <source>
        <dbReference type="ARBA" id="ARBA00060298"/>
    </source>
</evidence>
<dbReference type="InterPro" id="IPR043429">
    <property type="entry name" value="ArtM/GltK/GlnP/TcyL/YhdX-like"/>
</dbReference>
<evidence type="ECO:0000256" key="12">
    <source>
        <dbReference type="RuleBase" id="RU363032"/>
    </source>
</evidence>
<dbReference type="KEGG" id="vpd:VAPA_1c22470"/>
<name>T1XA39_VARPD</name>
<keyword evidence="8 12" id="KW-0472">Membrane</keyword>
<keyword evidence="5 12" id="KW-0812">Transmembrane</keyword>
<evidence type="ECO:0000256" key="10">
    <source>
        <dbReference type="ARBA" id="ARBA00062718"/>
    </source>
</evidence>
<dbReference type="Pfam" id="PF00528">
    <property type="entry name" value="BPD_transp_1"/>
    <property type="match status" value="1"/>
</dbReference>
<dbReference type="Gene3D" id="1.10.3720.10">
    <property type="entry name" value="MetI-like"/>
    <property type="match status" value="1"/>
</dbReference>
<keyword evidence="4" id="KW-1003">Cell membrane</keyword>
<dbReference type="GO" id="GO:0043190">
    <property type="term" value="C:ATP-binding cassette (ABC) transporter complex"/>
    <property type="evidence" value="ECO:0007669"/>
    <property type="project" value="InterPro"/>
</dbReference>
<proteinExistence type="inferred from homology"/>
<comment type="subunit">
    <text evidence="10">The complex is composed of two ATP-binding proteins (GltL), two transmembrane proteins (GltJ and GltK) and a solute-binding protein (GltI).</text>
</comment>
<dbReference type="CDD" id="cd06261">
    <property type="entry name" value="TM_PBP2"/>
    <property type="match status" value="1"/>
</dbReference>
<feature type="transmembrane region" description="Helical" evidence="12">
    <location>
        <begin position="160"/>
        <end position="180"/>
    </location>
</feature>
<sequence length="228" mass="24651">MFSTFDFGAIWHALPYLLLDGLSFSLKLTLVAGAAGLVLGTLIALMRVSSNSVINAIGTAYANLFRAVPLVLGIFSFYVLMPYIGAWVFGAPRPVQVGATLSAYVTFTMFEAAYFSEIVRAGLQSVAPGQAAAARALGMGRSGVMCYVVLPQALRKMLPVLLTQLIVLFQDTSLVYVLSLSDMFGLASKFAQRDNRLVEMYVLVAVVYFVISFVASSGVRALQRKLNH</sequence>
<keyword evidence="7 12" id="KW-1133">Transmembrane helix</keyword>
<gene>
    <name evidence="14" type="primary">gltK2</name>
    <name evidence="14" type="ORF">VAPA_1c22470</name>
</gene>
<dbReference type="NCBIfam" id="TIGR01726">
    <property type="entry name" value="HEQRo_perm_3TM"/>
    <property type="match status" value="1"/>
</dbReference>
<dbReference type="SUPFAM" id="SSF161098">
    <property type="entry name" value="MetI-like"/>
    <property type="match status" value="1"/>
</dbReference>
<feature type="transmembrane region" description="Helical" evidence="12">
    <location>
        <begin position="95"/>
        <end position="115"/>
    </location>
</feature>
<comment type="function">
    <text evidence="9">Part of the ABC transporter complex GltIJKL involved in glutamate and aspartate uptake. Probably responsible for the translocation of the substrate across the membrane.</text>
</comment>
<dbReference type="PANTHER" id="PTHR30614">
    <property type="entry name" value="MEMBRANE COMPONENT OF AMINO ACID ABC TRANSPORTER"/>
    <property type="match status" value="1"/>
</dbReference>
<feature type="transmembrane region" description="Helical" evidence="12">
    <location>
        <begin position="24"/>
        <end position="46"/>
    </location>
</feature>
<dbReference type="RefSeq" id="WP_021006862.1">
    <property type="nucleotide sequence ID" value="NC_022247.1"/>
</dbReference>
<comment type="similarity">
    <text evidence="2">Belongs to the binding-protein-dependent transport system permease family. HisMQ subfamily.</text>
</comment>
<dbReference type="InterPro" id="IPR000515">
    <property type="entry name" value="MetI-like"/>
</dbReference>
<evidence type="ECO:0000256" key="4">
    <source>
        <dbReference type="ARBA" id="ARBA00022475"/>
    </source>
</evidence>
<dbReference type="HOGENOM" id="CLU_019602_1_1_4"/>
<feature type="domain" description="ABC transmembrane type-1" evidence="13">
    <location>
        <begin position="22"/>
        <end position="215"/>
    </location>
</feature>
<dbReference type="PANTHER" id="PTHR30614:SF1">
    <property type="entry name" value="GLUTAMATE_ASPARTATE IMPORT PERMEASE PROTEIN GLTK"/>
    <property type="match status" value="1"/>
</dbReference>
<feature type="transmembrane region" description="Helical" evidence="12">
    <location>
        <begin position="67"/>
        <end position="89"/>
    </location>
</feature>